<dbReference type="AlphaFoldDB" id="A0A382CN35"/>
<feature type="non-terminal residue" evidence="1">
    <location>
        <position position="31"/>
    </location>
</feature>
<reference evidence="1" key="1">
    <citation type="submission" date="2018-05" db="EMBL/GenBank/DDBJ databases">
        <authorList>
            <person name="Lanie J.A."/>
            <person name="Ng W.-L."/>
            <person name="Kazmierczak K.M."/>
            <person name="Andrzejewski T.M."/>
            <person name="Davidsen T.M."/>
            <person name="Wayne K.J."/>
            <person name="Tettelin H."/>
            <person name="Glass J.I."/>
            <person name="Rusch D."/>
            <person name="Podicherti R."/>
            <person name="Tsui H.-C.T."/>
            <person name="Winkler M.E."/>
        </authorList>
    </citation>
    <scope>NUCLEOTIDE SEQUENCE</scope>
</reference>
<dbReference type="EMBL" id="UINC01035135">
    <property type="protein sequence ID" value="SVB27061.1"/>
    <property type="molecule type" value="Genomic_DNA"/>
</dbReference>
<gene>
    <name evidence="1" type="ORF">METZ01_LOCUS179915</name>
</gene>
<evidence type="ECO:0000313" key="1">
    <source>
        <dbReference type="EMBL" id="SVB27061.1"/>
    </source>
</evidence>
<evidence type="ECO:0008006" key="2">
    <source>
        <dbReference type="Google" id="ProtNLM"/>
    </source>
</evidence>
<proteinExistence type="predicted"/>
<protein>
    <recommendedName>
        <fullName evidence="2">SMP-30/Gluconolactonase/LRE-like region domain-containing protein</fullName>
    </recommendedName>
</protein>
<organism evidence="1">
    <name type="scientific">marine metagenome</name>
    <dbReference type="NCBI Taxonomy" id="408172"/>
    <lineage>
        <taxon>unclassified sequences</taxon>
        <taxon>metagenomes</taxon>
        <taxon>ecological metagenomes</taxon>
    </lineage>
</organism>
<name>A0A382CN35_9ZZZZ</name>
<accession>A0A382CN35</accession>
<sequence>MSVLQPLGITTDGTNVYVTDAYNYKIRKIVL</sequence>